<proteinExistence type="inferred from homology"/>
<evidence type="ECO:0000256" key="2">
    <source>
        <dbReference type="ARBA" id="ARBA00009959"/>
    </source>
</evidence>
<dbReference type="SUPFAM" id="SSF143430">
    <property type="entry name" value="TTP0101/SSO1404-like"/>
    <property type="match status" value="1"/>
</dbReference>
<evidence type="ECO:0000256" key="9">
    <source>
        <dbReference type="HAMAP-Rule" id="MF_01471"/>
    </source>
</evidence>
<dbReference type="Proteomes" id="UP000485562">
    <property type="component" value="Unassembled WGS sequence"/>
</dbReference>
<dbReference type="GO" id="GO:0004521">
    <property type="term" value="F:RNA endonuclease activity"/>
    <property type="evidence" value="ECO:0007669"/>
    <property type="project" value="InterPro"/>
</dbReference>
<evidence type="ECO:0000256" key="6">
    <source>
        <dbReference type="ARBA" id="ARBA00022801"/>
    </source>
</evidence>
<dbReference type="GO" id="GO:0043571">
    <property type="term" value="P:maintenance of CRISPR repeat elements"/>
    <property type="evidence" value="ECO:0007669"/>
    <property type="project" value="UniProtKB-UniRule"/>
</dbReference>
<dbReference type="HAMAP" id="MF_01471">
    <property type="entry name" value="Cas2"/>
    <property type="match status" value="1"/>
</dbReference>
<keyword evidence="5 9" id="KW-0255">Endonuclease</keyword>
<organism evidence="10">
    <name type="scientific">candidate division TA06 bacterium ADurb.Bin131</name>
    <dbReference type="NCBI Taxonomy" id="1852827"/>
    <lineage>
        <taxon>Bacteria</taxon>
        <taxon>Bacteria division TA06</taxon>
    </lineage>
</organism>
<evidence type="ECO:0000256" key="7">
    <source>
        <dbReference type="ARBA" id="ARBA00022842"/>
    </source>
</evidence>
<dbReference type="EMBL" id="MWDQ01000077">
    <property type="protein sequence ID" value="OQB73548.1"/>
    <property type="molecule type" value="Genomic_DNA"/>
</dbReference>
<reference evidence="10" key="1">
    <citation type="submission" date="2017-02" db="EMBL/GenBank/DDBJ databases">
        <title>Delving into the versatile metabolic prowess of the omnipresent phylum Bacteroidetes.</title>
        <authorList>
            <person name="Nobu M.K."/>
            <person name="Mei R."/>
            <person name="Narihiro T."/>
            <person name="Kuroda K."/>
            <person name="Liu W.-T."/>
        </authorList>
    </citation>
    <scope>NUCLEOTIDE SEQUENCE</scope>
    <source>
        <strain evidence="10">ADurb.Bin131</strain>
    </source>
</reference>
<evidence type="ECO:0000313" key="10">
    <source>
        <dbReference type="EMBL" id="OQB73548.1"/>
    </source>
</evidence>
<evidence type="ECO:0000256" key="1">
    <source>
        <dbReference type="ARBA" id="ARBA00001946"/>
    </source>
</evidence>
<feature type="binding site" evidence="9">
    <location>
        <position position="9"/>
    </location>
    <ligand>
        <name>Mg(2+)</name>
        <dbReference type="ChEBI" id="CHEBI:18420"/>
        <note>catalytic</note>
    </ligand>
</feature>
<dbReference type="CDD" id="cd09725">
    <property type="entry name" value="Cas2_I_II_III"/>
    <property type="match status" value="1"/>
</dbReference>
<comment type="subunit">
    <text evidence="9">Homodimer, forms a heterotetramer with a Cas1 homodimer.</text>
</comment>
<dbReference type="GO" id="GO:0016787">
    <property type="term" value="F:hydrolase activity"/>
    <property type="evidence" value="ECO:0007669"/>
    <property type="project" value="UniProtKB-KW"/>
</dbReference>
<dbReference type="PANTHER" id="PTHR34405:SF1">
    <property type="entry name" value="CRISPR-ASSOCIATED ENDORIBONUCLEASE CAS2"/>
    <property type="match status" value="1"/>
</dbReference>
<keyword evidence="6 9" id="KW-0378">Hydrolase</keyword>
<keyword evidence="3 9" id="KW-0540">Nuclease</keyword>
<comment type="function">
    <text evidence="9">CRISPR (clustered regularly interspaced short palindromic repeat), is an adaptive immune system that provides protection against mobile genetic elements (viruses, transposable elements and conjugative plasmids). CRISPR clusters contain sequences complementary to antecedent mobile elements and target invading nucleic acids. CRISPR clusters are transcribed and processed into CRISPR RNA (crRNA). Functions as a ssRNA-specific endoribonuclease. Involved in the integration of spacer DNA into the CRISPR cassette.</text>
</comment>
<dbReference type="NCBIfam" id="TIGR01573">
    <property type="entry name" value="cas2"/>
    <property type="match status" value="1"/>
</dbReference>
<sequence>MAYLIIAYDVEEKRVNKVRKLLKRYFMWVQNSVFEGEISEGKLDKCQRELLKLIDEDVDSIYFYRLENRLNYTKKVLGIEKDLTGNIL</sequence>
<evidence type="ECO:0000256" key="4">
    <source>
        <dbReference type="ARBA" id="ARBA00022723"/>
    </source>
</evidence>
<dbReference type="Pfam" id="PF09827">
    <property type="entry name" value="CRISPR_Cas2"/>
    <property type="match status" value="1"/>
</dbReference>
<gene>
    <name evidence="10" type="primary">cas2_2</name>
    <name evidence="9" type="synonym">cas2</name>
    <name evidence="10" type="ORF">BWX89_00935</name>
</gene>
<accession>A0A1V6C9G6</accession>
<keyword evidence="7 9" id="KW-0460">Magnesium</keyword>
<dbReference type="AlphaFoldDB" id="A0A1V6C9G6"/>
<dbReference type="GO" id="GO:0051607">
    <property type="term" value="P:defense response to virus"/>
    <property type="evidence" value="ECO:0007669"/>
    <property type="project" value="UniProtKB-UniRule"/>
</dbReference>
<comment type="similarity">
    <text evidence="2 9">Belongs to the CRISPR-associated endoribonuclease Cas2 protein family.</text>
</comment>
<dbReference type="EC" id="3.1.-.-" evidence="9"/>
<evidence type="ECO:0000256" key="5">
    <source>
        <dbReference type="ARBA" id="ARBA00022759"/>
    </source>
</evidence>
<protein>
    <recommendedName>
        <fullName evidence="9">CRISPR-associated endoribonuclease Cas2</fullName>
        <ecNumber evidence="9">3.1.-.-</ecNumber>
    </recommendedName>
</protein>
<keyword evidence="4 9" id="KW-0479">Metal-binding</keyword>
<evidence type="ECO:0000256" key="3">
    <source>
        <dbReference type="ARBA" id="ARBA00022722"/>
    </source>
</evidence>
<dbReference type="InterPro" id="IPR021127">
    <property type="entry name" value="CRISPR_associated_Cas2"/>
</dbReference>
<dbReference type="GO" id="GO:0046872">
    <property type="term" value="F:metal ion binding"/>
    <property type="evidence" value="ECO:0007669"/>
    <property type="project" value="UniProtKB-UniRule"/>
</dbReference>
<dbReference type="Gene3D" id="3.30.70.240">
    <property type="match status" value="1"/>
</dbReference>
<comment type="cofactor">
    <cofactor evidence="1 9">
        <name>Mg(2+)</name>
        <dbReference type="ChEBI" id="CHEBI:18420"/>
    </cofactor>
</comment>
<comment type="caution">
    <text evidence="10">The sequence shown here is derived from an EMBL/GenBank/DDBJ whole genome shotgun (WGS) entry which is preliminary data.</text>
</comment>
<dbReference type="PANTHER" id="PTHR34405">
    <property type="entry name" value="CRISPR-ASSOCIATED ENDORIBONUCLEASE CAS2"/>
    <property type="match status" value="1"/>
</dbReference>
<keyword evidence="8 9" id="KW-0051">Antiviral defense</keyword>
<dbReference type="InterPro" id="IPR019199">
    <property type="entry name" value="Virulence_VapD/CRISPR_Cas2"/>
</dbReference>
<evidence type="ECO:0000256" key="8">
    <source>
        <dbReference type="ARBA" id="ARBA00023118"/>
    </source>
</evidence>
<name>A0A1V6C9G6_UNCT6</name>